<name>A0A6G1HK42_9PEZI</name>
<organism evidence="6 7">
    <name type="scientific">Trichodelitschia bisporula</name>
    <dbReference type="NCBI Taxonomy" id="703511"/>
    <lineage>
        <taxon>Eukaryota</taxon>
        <taxon>Fungi</taxon>
        <taxon>Dikarya</taxon>
        <taxon>Ascomycota</taxon>
        <taxon>Pezizomycotina</taxon>
        <taxon>Dothideomycetes</taxon>
        <taxon>Dothideomycetes incertae sedis</taxon>
        <taxon>Phaeotrichales</taxon>
        <taxon>Phaeotrichaceae</taxon>
        <taxon>Trichodelitschia</taxon>
    </lineage>
</organism>
<dbReference type="SUPFAM" id="SSF56281">
    <property type="entry name" value="Metallo-hydrolase/oxidoreductase"/>
    <property type="match status" value="1"/>
</dbReference>
<gene>
    <name evidence="6" type="ORF">EJ06DRAFT_517023</name>
</gene>
<evidence type="ECO:0000256" key="4">
    <source>
        <dbReference type="ARBA" id="ARBA00022833"/>
    </source>
</evidence>
<dbReference type="EMBL" id="ML996708">
    <property type="protein sequence ID" value="KAF2396226.1"/>
    <property type="molecule type" value="Genomic_DNA"/>
</dbReference>
<feature type="domain" description="Metallo-beta-lactamase" evidence="5">
    <location>
        <begin position="55"/>
        <end position="286"/>
    </location>
</feature>
<evidence type="ECO:0000313" key="7">
    <source>
        <dbReference type="Proteomes" id="UP000799640"/>
    </source>
</evidence>
<dbReference type="InterPro" id="IPR051013">
    <property type="entry name" value="MBL_superfamily_lactonases"/>
</dbReference>
<sequence length="359" mass="39140">MPVEAYAPAQTPDLHIPPSDATVRVAIIDTTSSIVLPSTGLLSPLIPCAPTLSLPAYAFLVTHPTKGCLLFDLGIRPDWSSALPPVLGHRIKSLGWDISAEKDLATILTEHAVPLTDIKAVVWSHPHFDHTGNPALFTASTALVVGPGFKEAFLPGYPADLTGTMPEEVWAGRELVEVEFPETGLRIGRFRACDWFGDGSFYLLSSPGHAVGHMCGLARTTADSFILMGGDAAHHAGMFRPSAYIPLPESIMLDPPVPGFPNPCSREALLRIHPEGRADRPFYRSREGFNLDDEEARSSTEGLAEFDADPRVLVFVAHDKALRDVVSFLPERVNEWKEKGWGNARWRFLGDFAAGMQEV</sequence>
<evidence type="ECO:0000256" key="2">
    <source>
        <dbReference type="ARBA" id="ARBA00022723"/>
    </source>
</evidence>
<dbReference type="InterPro" id="IPR036866">
    <property type="entry name" value="RibonucZ/Hydroxyglut_hydro"/>
</dbReference>
<dbReference type="GO" id="GO:0046872">
    <property type="term" value="F:metal ion binding"/>
    <property type="evidence" value="ECO:0007669"/>
    <property type="project" value="UniProtKB-KW"/>
</dbReference>
<protein>
    <submittedName>
        <fullName evidence="6">Metallo-hydrolase/oxidoreductase</fullName>
    </submittedName>
</protein>
<evidence type="ECO:0000259" key="5">
    <source>
        <dbReference type="SMART" id="SM00849"/>
    </source>
</evidence>
<dbReference type="SMART" id="SM00849">
    <property type="entry name" value="Lactamase_B"/>
    <property type="match status" value="1"/>
</dbReference>
<comment type="similarity">
    <text evidence="1">Belongs to the metallo-beta-lactamase superfamily.</text>
</comment>
<dbReference type="AlphaFoldDB" id="A0A6G1HK42"/>
<evidence type="ECO:0000256" key="3">
    <source>
        <dbReference type="ARBA" id="ARBA00022801"/>
    </source>
</evidence>
<dbReference type="Proteomes" id="UP000799640">
    <property type="component" value="Unassembled WGS sequence"/>
</dbReference>
<keyword evidence="2" id="KW-0479">Metal-binding</keyword>
<dbReference type="GO" id="GO:0016787">
    <property type="term" value="F:hydrolase activity"/>
    <property type="evidence" value="ECO:0007669"/>
    <property type="project" value="UniProtKB-KW"/>
</dbReference>
<proteinExistence type="inferred from homology"/>
<dbReference type="PANTHER" id="PTHR42978">
    <property type="entry name" value="QUORUM-QUENCHING LACTONASE YTNP-RELATED-RELATED"/>
    <property type="match status" value="1"/>
</dbReference>
<evidence type="ECO:0000313" key="6">
    <source>
        <dbReference type="EMBL" id="KAF2396226.1"/>
    </source>
</evidence>
<evidence type="ECO:0000256" key="1">
    <source>
        <dbReference type="ARBA" id="ARBA00007749"/>
    </source>
</evidence>
<keyword evidence="3 6" id="KW-0378">Hydrolase</keyword>
<dbReference type="OrthoDB" id="10250730at2759"/>
<dbReference type="InterPro" id="IPR001279">
    <property type="entry name" value="Metallo-B-lactamas"/>
</dbReference>
<dbReference type="CDD" id="cd07730">
    <property type="entry name" value="metallo-hydrolase-like_MBL-fold"/>
    <property type="match status" value="1"/>
</dbReference>
<keyword evidence="7" id="KW-1185">Reference proteome</keyword>
<dbReference type="Pfam" id="PF00753">
    <property type="entry name" value="Lactamase_B"/>
    <property type="match status" value="1"/>
</dbReference>
<accession>A0A6G1HK42</accession>
<dbReference type="Gene3D" id="3.60.15.10">
    <property type="entry name" value="Ribonuclease Z/Hydroxyacylglutathione hydrolase-like"/>
    <property type="match status" value="1"/>
</dbReference>
<keyword evidence="4" id="KW-0862">Zinc</keyword>
<dbReference type="PANTHER" id="PTHR42978:SF5">
    <property type="entry name" value="METALLO-BETA-LACTAMASE DOMAIN-CONTAINING PROTEIN"/>
    <property type="match status" value="1"/>
</dbReference>
<reference evidence="6" key="1">
    <citation type="journal article" date="2020" name="Stud. Mycol.">
        <title>101 Dothideomycetes genomes: a test case for predicting lifestyles and emergence of pathogens.</title>
        <authorList>
            <person name="Haridas S."/>
            <person name="Albert R."/>
            <person name="Binder M."/>
            <person name="Bloem J."/>
            <person name="Labutti K."/>
            <person name="Salamov A."/>
            <person name="Andreopoulos B."/>
            <person name="Baker S."/>
            <person name="Barry K."/>
            <person name="Bills G."/>
            <person name="Bluhm B."/>
            <person name="Cannon C."/>
            <person name="Castanera R."/>
            <person name="Culley D."/>
            <person name="Daum C."/>
            <person name="Ezra D."/>
            <person name="Gonzalez J."/>
            <person name="Henrissat B."/>
            <person name="Kuo A."/>
            <person name="Liang C."/>
            <person name="Lipzen A."/>
            <person name="Lutzoni F."/>
            <person name="Magnuson J."/>
            <person name="Mondo S."/>
            <person name="Nolan M."/>
            <person name="Ohm R."/>
            <person name="Pangilinan J."/>
            <person name="Park H.-J."/>
            <person name="Ramirez L."/>
            <person name="Alfaro M."/>
            <person name="Sun H."/>
            <person name="Tritt A."/>
            <person name="Yoshinaga Y."/>
            <person name="Zwiers L.-H."/>
            <person name="Turgeon B."/>
            <person name="Goodwin S."/>
            <person name="Spatafora J."/>
            <person name="Crous P."/>
            <person name="Grigoriev I."/>
        </authorList>
    </citation>
    <scope>NUCLEOTIDE SEQUENCE</scope>
    <source>
        <strain evidence="6">CBS 262.69</strain>
    </source>
</reference>